<dbReference type="Proteomes" id="UP000738376">
    <property type="component" value="Unassembled WGS sequence"/>
</dbReference>
<sequence>MPPIKKRLTDLEDLLERYYEKLAEHEQELSISASPNVRNEANQRINREIMPSIRKYEAEYWSLLRPFANAREIAEPEAQTAIASIIQNAEIIQHYQMLDEVLQKVQELINKLNEPGTAATAKAEFALTVIPGILLYKFELDTENFLRQMFRPLMRLFGASAKK</sequence>
<evidence type="ECO:0000313" key="1">
    <source>
        <dbReference type="EMBL" id="NMF56980.1"/>
    </source>
</evidence>
<name>A0ABX1LN91_9CYAN</name>
<dbReference type="EMBL" id="JAAVJL010000001">
    <property type="protein sequence ID" value="NMF56980.1"/>
    <property type="molecule type" value="Genomic_DNA"/>
</dbReference>
<protein>
    <submittedName>
        <fullName evidence="1">Uncharacterized protein</fullName>
    </submittedName>
</protein>
<evidence type="ECO:0000313" key="2">
    <source>
        <dbReference type="Proteomes" id="UP000738376"/>
    </source>
</evidence>
<gene>
    <name evidence="1" type="ORF">HC246_02855</name>
</gene>
<comment type="caution">
    <text evidence="1">The sequence shown here is derived from an EMBL/GenBank/DDBJ whole genome shotgun (WGS) entry which is preliminary data.</text>
</comment>
<reference evidence="1 2" key="1">
    <citation type="submission" date="2020-03" db="EMBL/GenBank/DDBJ databases">
        <title>Draft Genome Sequence of 2-Methylisoborneol Producing Pseudanabaena yagii Strain GIHE-NHR1 Isolated from North Han River in South Korea.</title>
        <authorList>
            <person name="Jeong J."/>
        </authorList>
    </citation>
    <scope>NUCLEOTIDE SEQUENCE [LARGE SCALE GENOMIC DNA]</scope>
    <source>
        <strain evidence="1 2">GIHE-NHR1</strain>
    </source>
</reference>
<proteinExistence type="predicted"/>
<accession>A0ABX1LN91</accession>
<dbReference type="RefSeq" id="WP_169362068.1">
    <property type="nucleotide sequence ID" value="NZ_JAAVJL010000001.1"/>
</dbReference>
<keyword evidence="2" id="KW-1185">Reference proteome</keyword>
<organism evidence="1 2">
    <name type="scientific">Pseudanabaena yagii GIHE-NHR1</name>
    <dbReference type="NCBI Taxonomy" id="2722753"/>
    <lineage>
        <taxon>Bacteria</taxon>
        <taxon>Bacillati</taxon>
        <taxon>Cyanobacteriota</taxon>
        <taxon>Cyanophyceae</taxon>
        <taxon>Pseudanabaenales</taxon>
        <taxon>Pseudanabaenaceae</taxon>
        <taxon>Pseudanabaena</taxon>
        <taxon>Pseudanabaena yagii</taxon>
    </lineage>
</organism>